<comment type="caution">
    <text evidence="2">The sequence shown here is derived from an EMBL/GenBank/DDBJ whole genome shotgun (WGS) entry which is preliminary data.</text>
</comment>
<proteinExistence type="inferred from homology"/>
<accession>A0ABR2GVC0</accession>
<evidence type="ECO:0000256" key="1">
    <source>
        <dbReference type="ARBA" id="ARBA00038101"/>
    </source>
</evidence>
<dbReference type="InterPro" id="IPR006597">
    <property type="entry name" value="Sel1-like"/>
</dbReference>
<dbReference type="InterPro" id="IPR011990">
    <property type="entry name" value="TPR-like_helical_dom_sf"/>
</dbReference>
<dbReference type="Pfam" id="PF08238">
    <property type="entry name" value="Sel1"/>
    <property type="match status" value="2"/>
</dbReference>
<name>A0ABR2GVC0_9EUKA</name>
<gene>
    <name evidence="2" type="ORF">M9Y10_035818</name>
</gene>
<dbReference type="Gene3D" id="1.25.40.10">
    <property type="entry name" value="Tetratricopeptide repeat domain"/>
    <property type="match status" value="1"/>
</dbReference>
<reference evidence="2 3" key="1">
    <citation type="submission" date="2024-04" db="EMBL/GenBank/DDBJ databases">
        <title>Tritrichomonas musculus Genome.</title>
        <authorList>
            <person name="Alves-Ferreira E."/>
            <person name="Grigg M."/>
            <person name="Lorenzi H."/>
            <person name="Galac M."/>
        </authorList>
    </citation>
    <scope>NUCLEOTIDE SEQUENCE [LARGE SCALE GENOMIC DNA]</scope>
    <source>
        <strain evidence="2 3">EAF2021</strain>
    </source>
</reference>
<comment type="similarity">
    <text evidence="1">Belongs to the sel-1 family.</text>
</comment>
<dbReference type="EMBL" id="JAPFFF010000057">
    <property type="protein sequence ID" value="KAK8837878.1"/>
    <property type="molecule type" value="Genomic_DNA"/>
</dbReference>
<organism evidence="2 3">
    <name type="scientific">Tritrichomonas musculus</name>
    <dbReference type="NCBI Taxonomy" id="1915356"/>
    <lineage>
        <taxon>Eukaryota</taxon>
        <taxon>Metamonada</taxon>
        <taxon>Parabasalia</taxon>
        <taxon>Tritrichomonadida</taxon>
        <taxon>Tritrichomonadidae</taxon>
        <taxon>Tritrichomonas</taxon>
    </lineage>
</organism>
<sequence length="75" mass="8647">MQRNGVPMNIEEAIKFFKKAIDLGIPISMINYAEMLFNGKGVSVNKEEALKYFKMASADNRDTEKMSFYAYNRIN</sequence>
<evidence type="ECO:0000313" key="3">
    <source>
        <dbReference type="Proteomes" id="UP001470230"/>
    </source>
</evidence>
<dbReference type="PANTHER" id="PTHR11102">
    <property type="entry name" value="SEL-1-LIKE PROTEIN"/>
    <property type="match status" value="1"/>
</dbReference>
<evidence type="ECO:0000313" key="2">
    <source>
        <dbReference type="EMBL" id="KAK8837878.1"/>
    </source>
</evidence>
<dbReference type="PANTHER" id="PTHR11102:SF160">
    <property type="entry name" value="ERAD-ASSOCIATED E3 UBIQUITIN-PROTEIN LIGASE COMPONENT HRD3"/>
    <property type="match status" value="1"/>
</dbReference>
<dbReference type="Proteomes" id="UP001470230">
    <property type="component" value="Unassembled WGS sequence"/>
</dbReference>
<keyword evidence="3" id="KW-1185">Reference proteome</keyword>
<dbReference type="SMART" id="SM00671">
    <property type="entry name" value="SEL1"/>
    <property type="match status" value="1"/>
</dbReference>
<dbReference type="InterPro" id="IPR050767">
    <property type="entry name" value="Sel1_AlgK"/>
</dbReference>
<protein>
    <submittedName>
        <fullName evidence="2">Uncharacterized protein</fullName>
    </submittedName>
</protein>
<dbReference type="SUPFAM" id="SSF81901">
    <property type="entry name" value="HCP-like"/>
    <property type="match status" value="1"/>
</dbReference>